<keyword evidence="3" id="KW-1185">Reference proteome</keyword>
<feature type="coiled-coil region" evidence="1">
    <location>
        <begin position="295"/>
        <end position="336"/>
    </location>
</feature>
<accession>A0AAE4NTK9</accession>
<protein>
    <submittedName>
        <fullName evidence="2">Uncharacterized protein</fullName>
    </submittedName>
</protein>
<name>A0AAE4NTK9_9EURY</name>
<comment type="caution">
    <text evidence="2">The sequence shown here is derived from an EMBL/GenBank/DDBJ whole genome shotgun (WGS) entry which is preliminary data.</text>
</comment>
<dbReference type="RefSeq" id="WP_315340114.1">
    <property type="nucleotide sequence ID" value="NZ_JAVDZE010000001.1"/>
</dbReference>
<dbReference type="AlphaFoldDB" id="A0AAE4NTK9"/>
<feature type="coiled-coil region" evidence="1">
    <location>
        <begin position="149"/>
        <end position="262"/>
    </location>
</feature>
<keyword evidence="1" id="KW-0175">Coiled coil</keyword>
<reference evidence="2 3" key="1">
    <citation type="submission" date="2023-08" db="EMBL/GenBank/DDBJ databases">
        <title>Draft genome sequence of Thermococcus waiotapuensis WT1T, a thermophilic sulphur-dependent archaeon from order Thermococcales.</title>
        <authorList>
            <person name="Manners S.H."/>
            <person name="Carere C.R."/>
            <person name="Dhami M.K."/>
            <person name="Dobson R.C.J."/>
            <person name="Stott M.B."/>
        </authorList>
    </citation>
    <scope>NUCLEOTIDE SEQUENCE [LARGE SCALE GENOMIC DNA]</scope>
    <source>
        <strain evidence="2 3">WT1</strain>
    </source>
</reference>
<evidence type="ECO:0000313" key="2">
    <source>
        <dbReference type="EMBL" id="MDV3103420.1"/>
    </source>
</evidence>
<sequence length="343" mass="39897">MNPLILRGTMFEKKKSGLTWDYLRERHSEILEDLKTLRDWDTVKAVIPESEELSDYSLLALQALASFIREFQIERNLLGERIGTLEGKLEDVRTEMREKDASFERRLKALEDSISDLQRKMLFVEGISNLVPRINEIEERLEANPAELLAKLEKRYAQLIEERVEQMINRRLREFEGSIPGMSGDLVKFLREIQEKNESLVVENYQLRKEVEPLKAALQAKEREVEELKKKLSSCNELSRRIDELQQRVQEYEEKAKMVSSIEKELMEITGAPTPGDAIALVRKMKNEYVPKSKLTPLLDEIKRLKAQVAKLEEENRSLLEKNEKLAEALRSIIEKGTGKEDE</sequence>
<evidence type="ECO:0000256" key="1">
    <source>
        <dbReference type="SAM" id="Coils"/>
    </source>
</evidence>
<dbReference type="EMBL" id="JAVDZE010000001">
    <property type="protein sequence ID" value="MDV3103420.1"/>
    <property type="molecule type" value="Genomic_DNA"/>
</dbReference>
<proteinExistence type="predicted"/>
<gene>
    <name evidence="2" type="ORF">RBI02_02500</name>
</gene>
<dbReference type="Proteomes" id="UP001245683">
    <property type="component" value="Unassembled WGS sequence"/>
</dbReference>
<evidence type="ECO:0000313" key="3">
    <source>
        <dbReference type="Proteomes" id="UP001245683"/>
    </source>
</evidence>
<organism evidence="2 3">
    <name type="scientific">Thermococcus waiotapuensis</name>
    <dbReference type="NCBI Taxonomy" id="90909"/>
    <lineage>
        <taxon>Archaea</taxon>
        <taxon>Methanobacteriati</taxon>
        <taxon>Methanobacteriota</taxon>
        <taxon>Thermococci</taxon>
        <taxon>Thermococcales</taxon>
        <taxon>Thermococcaceae</taxon>
        <taxon>Thermococcus</taxon>
    </lineage>
</organism>